<evidence type="ECO:0000313" key="4">
    <source>
        <dbReference type="Proteomes" id="UP000279994"/>
    </source>
</evidence>
<dbReference type="InterPro" id="IPR025196">
    <property type="entry name" value="DUF4126"/>
</dbReference>
<proteinExistence type="predicted"/>
<evidence type="ECO:0000259" key="2">
    <source>
        <dbReference type="Pfam" id="PF13548"/>
    </source>
</evidence>
<dbReference type="Pfam" id="PF13548">
    <property type="entry name" value="DUF4126"/>
    <property type="match status" value="1"/>
</dbReference>
<reference evidence="3 4" key="1">
    <citation type="submission" date="2018-11" db="EMBL/GenBank/DDBJ databases">
        <authorList>
            <person name="Li F."/>
        </authorList>
    </citation>
    <scope>NUCLEOTIDE SEQUENCE [LARGE SCALE GENOMIC DNA]</scope>
    <source>
        <strain evidence="3 4">Gsoil 818</strain>
    </source>
</reference>
<sequence length="193" mass="19970">MDLLPLVFSSGWASGVNAYLVVLLLGIADRIGDVASIPDTLGRTDVLVAAAVLYALEFVADKIPYVDSTWDAISTVIRPTIGTAIALLVSGDAGSVQQAAYGALGGGTALASHLVKAGGRLAINASPEPLSNILASLGEDAAVVTVVLLAIQHPWLAGSLAAVLLLTGGYVVFHLLRLVRRGWRRWKGRPAPA</sequence>
<dbReference type="OrthoDB" id="181455at2"/>
<keyword evidence="4" id="KW-1185">Reference proteome</keyword>
<keyword evidence="1" id="KW-0472">Membrane</keyword>
<name>A0A3N0GTZ8_9ACTN</name>
<organism evidence="3 4">
    <name type="scientific">Nocardioides pocheonensis</name>
    <dbReference type="NCBI Taxonomy" id="661485"/>
    <lineage>
        <taxon>Bacteria</taxon>
        <taxon>Bacillati</taxon>
        <taxon>Actinomycetota</taxon>
        <taxon>Actinomycetes</taxon>
        <taxon>Propionibacteriales</taxon>
        <taxon>Nocardioidaceae</taxon>
        <taxon>Nocardioides</taxon>
    </lineage>
</organism>
<dbReference type="AlphaFoldDB" id="A0A3N0GTZ8"/>
<comment type="caution">
    <text evidence="3">The sequence shown here is derived from an EMBL/GenBank/DDBJ whole genome shotgun (WGS) entry which is preliminary data.</text>
</comment>
<dbReference type="EMBL" id="RJSF01000019">
    <property type="protein sequence ID" value="RNM15945.1"/>
    <property type="molecule type" value="Genomic_DNA"/>
</dbReference>
<dbReference type="Proteomes" id="UP000279994">
    <property type="component" value="Unassembled WGS sequence"/>
</dbReference>
<keyword evidence="1" id="KW-0812">Transmembrane</keyword>
<feature type="transmembrane region" description="Helical" evidence="1">
    <location>
        <begin position="157"/>
        <end position="179"/>
    </location>
</feature>
<accession>A0A3N0GTZ8</accession>
<gene>
    <name evidence="3" type="ORF">EFL26_07210</name>
</gene>
<dbReference type="RefSeq" id="WP_123222199.1">
    <property type="nucleotide sequence ID" value="NZ_RJSF01000019.1"/>
</dbReference>
<evidence type="ECO:0000256" key="1">
    <source>
        <dbReference type="SAM" id="Phobius"/>
    </source>
</evidence>
<feature type="domain" description="DUF4126" evidence="2">
    <location>
        <begin position="6"/>
        <end position="169"/>
    </location>
</feature>
<keyword evidence="1" id="KW-1133">Transmembrane helix</keyword>
<protein>
    <submittedName>
        <fullName evidence="3">DUF4126 domain-containing protein</fullName>
    </submittedName>
</protein>
<evidence type="ECO:0000313" key="3">
    <source>
        <dbReference type="EMBL" id="RNM15945.1"/>
    </source>
</evidence>